<comment type="catalytic activity">
    <reaction evidence="3">
        <text>Endohydrolysis of (1-&gt;4)-alpha-D-glucosidic linkages in polysaccharides containing three or more (1-&gt;4)-alpha-linked D-glucose units.</text>
        <dbReference type="EC" id="3.2.1.1"/>
    </reaction>
</comment>
<dbReference type="PANTHER" id="PTHR10357:SF179">
    <property type="entry name" value="NEUTRAL AND BASIC AMINO ACID TRANSPORT PROTEIN RBAT"/>
    <property type="match status" value="1"/>
</dbReference>
<keyword evidence="3" id="KW-0119">Carbohydrate metabolism</keyword>
<keyword evidence="3" id="KW-0326">Glycosidase</keyword>
<dbReference type="SMART" id="SM00642">
    <property type="entry name" value="Aamy"/>
    <property type="match status" value="1"/>
</dbReference>
<organism evidence="5 6">
    <name type="scientific">Cutibacterium avidum</name>
    <dbReference type="NCBI Taxonomy" id="33010"/>
    <lineage>
        <taxon>Bacteria</taxon>
        <taxon>Bacillati</taxon>
        <taxon>Actinomycetota</taxon>
        <taxon>Actinomycetes</taxon>
        <taxon>Propionibacteriales</taxon>
        <taxon>Propionibacteriaceae</taxon>
        <taxon>Cutibacterium</taxon>
    </lineage>
</organism>
<dbReference type="InterPro" id="IPR006046">
    <property type="entry name" value="Alpha_amylase"/>
</dbReference>
<protein>
    <recommendedName>
        <fullName evidence="3">Alpha-amylase</fullName>
        <ecNumber evidence="3">3.2.1.1</ecNumber>
    </recommendedName>
</protein>
<dbReference type="PRINTS" id="PR00110">
    <property type="entry name" value="ALPHAAMYLASE"/>
</dbReference>
<dbReference type="InterPro" id="IPR006047">
    <property type="entry name" value="GH13_cat_dom"/>
</dbReference>
<evidence type="ECO:0000259" key="4">
    <source>
        <dbReference type="SMART" id="SM00642"/>
    </source>
</evidence>
<evidence type="ECO:0000256" key="2">
    <source>
        <dbReference type="RuleBase" id="RU003615"/>
    </source>
</evidence>
<accession>A0A3E2DCU2</accession>
<gene>
    <name evidence="5" type="ORF">CHT91_09595</name>
</gene>
<comment type="similarity">
    <text evidence="1 2">Belongs to the glycosyl hydrolase 13 family.</text>
</comment>
<sequence length="553" mass="60802">MGGEHCVSDAEWWRQAVVYQIYPRSFADANGDGIGDLAGIRSRIGYLVELGVDAVWISPFYPSGLADGGYDISDHCDVDARIGTLEEFDSLVYDLHAAGIRVIIDIVPNHTSDQHPWFREALASPPGSAARGRYHFLDGLGPDGSLPPSDWRSIFGGSTWTRVPDGQWYLHTFAPEQPDLNWDDESVSEGFLDILRFWADRGVDGFRVDAAKLLVKDMSLPLPSQAELDAEPLAGPHRLEDRDELFEVYRQWRRLFNSYDPPRAAVAEAAVPTQCVPRYASAETLGQSFFFDLLDAEYDAPTFRRVIEECSEVAGMSGSSATWVLNNHDTIRSASRYGTVFPGLGPKGDPVGKYGGDWLQSGGDPVLCDAARGLRRARAATLLVLALPGSAYLYQGEELGLQEVAEIPADRRQDPTFFRRGDEEVGRDGCRVPLPWEPSGPSYGFGSGGAHLPQPLWFGHYAVSVQDKDPDSTLNLYRAVLRQRRRMVAECGEEPVDWVATGREDVLALVRGPWLVVSNFGEDGYVPPAGEVVVSSGPVGDEVPGETTVWLRV</sequence>
<dbReference type="EMBL" id="NOWI01000008">
    <property type="protein sequence ID" value="RFT43178.1"/>
    <property type="molecule type" value="Genomic_DNA"/>
</dbReference>
<dbReference type="PANTHER" id="PTHR10357">
    <property type="entry name" value="ALPHA-AMYLASE FAMILY MEMBER"/>
    <property type="match status" value="1"/>
</dbReference>
<evidence type="ECO:0000313" key="6">
    <source>
        <dbReference type="Proteomes" id="UP000259211"/>
    </source>
</evidence>
<evidence type="ECO:0000256" key="3">
    <source>
        <dbReference type="RuleBase" id="RU361134"/>
    </source>
</evidence>
<dbReference type="GO" id="GO:0043169">
    <property type="term" value="F:cation binding"/>
    <property type="evidence" value="ECO:0007669"/>
    <property type="project" value="InterPro"/>
</dbReference>
<dbReference type="SUPFAM" id="SSF51445">
    <property type="entry name" value="(Trans)glycosidases"/>
    <property type="match status" value="1"/>
</dbReference>
<dbReference type="Pfam" id="PF00128">
    <property type="entry name" value="Alpha-amylase"/>
    <property type="match status" value="2"/>
</dbReference>
<dbReference type="CDD" id="cd11332">
    <property type="entry name" value="AmyAc_OligoGlu_TS"/>
    <property type="match status" value="1"/>
</dbReference>
<keyword evidence="3" id="KW-0378">Hydrolase</keyword>
<proteinExistence type="inferred from homology"/>
<comment type="caution">
    <text evidence="5">The sequence shown here is derived from an EMBL/GenBank/DDBJ whole genome shotgun (WGS) entry which is preliminary data.</text>
</comment>
<name>A0A3E2DCU2_9ACTN</name>
<dbReference type="InterPro" id="IPR045857">
    <property type="entry name" value="O16G_dom_2"/>
</dbReference>
<dbReference type="EC" id="3.2.1.1" evidence="3"/>
<dbReference type="GO" id="GO:0004556">
    <property type="term" value="F:alpha-amylase activity"/>
    <property type="evidence" value="ECO:0007669"/>
    <property type="project" value="UniProtKB-UniRule"/>
</dbReference>
<dbReference type="InterPro" id="IPR017853">
    <property type="entry name" value="GH"/>
</dbReference>
<evidence type="ECO:0000313" key="5">
    <source>
        <dbReference type="EMBL" id="RFT43178.1"/>
    </source>
</evidence>
<dbReference type="Proteomes" id="UP000259211">
    <property type="component" value="Unassembled WGS sequence"/>
</dbReference>
<dbReference type="Gene3D" id="3.20.20.80">
    <property type="entry name" value="Glycosidases"/>
    <property type="match status" value="1"/>
</dbReference>
<dbReference type="GO" id="GO:0009313">
    <property type="term" value="P:oligosaccharide catabolic process"/>
    <property type="evidence" value="ECO:0007669"/>
    <property type="project" value="TreeGrafter"/>
</dbReference>
<dbReference type="RefSeq" id="WP_117189583.1">
    <property type="nucleotide sequence ID" value="NZ_NOWI01000008.1"/>
</dbReference>
<dbReference type="AlphaFoldDB" id="A0A3E2DCU2"/>
<reference evidence="5 6" key="1">
    <citation type="submission" date="2017-07" db="EMBL/GenBank/DDBJ databases">
        <authorList>
            <person name="Sun Z.S."/>
            <person name="Albrecht U."/>
            <person name="Echele G."/>
            <person name="Lee C.C."/>
        </authorList>
    </citation>
    <scope>NUCLEOTIDE SEQUENCE [LARGE SCALE GENOMIC DNA]</scope>
    <source>
        <strain evidence="5 6">P16-029</strain>
    </source>
</reference>
<dbReference type="Gene3D" id="3.90.400.10">
    <property type="entry name" value="Oligo-1,6-glucosidase, Domain 2"/>
    <property type="match status" value="1"/>
</dbReference>
<feature type="domain" description="Glycosyl hydrolase family 13 catalytic" evidence="4">
    <location>
        <begin position="20"/>
        <end position="431"/>
    </location>
</feature>
<evidence type="ECO:0000256" key="1">
    <source>
        <dbReference type="ARBA" id="ARBA00008061"/>
    </source>
</evidence>